<feature type="domain" description="Peptidase A1" evidence="6">
    <location>
        <begin position="132"/>
        <end position="446"/>
    </location>
</feature>
<dbReference type="Pfam" id="PF00026">
    <property type="entry name" value="Asp"/>
    <property type="match status" value="1"/>
</dbReference>
<keyword evidence="4" id="KW-0645">Protease</keyword>
<comment type="similarity">
    <text evidence="1 4">Belongs to the peptidase A1 family.</text>
</comment>
<comment type="caution">
    <text evidence="7">The sequence shown here is derived from an EMBL/GenBank/DDBJ whole genome shotgun (WGS) entry which is preliminary data.</text>
</comment>
<evidence type="ECO:0000256" key="4">
    <source>
        <dbReference type="RuleBase" id="RU000454"/>
    </source>
</evidence>
<dbReference type="PANTHER" id="PTHR47966">
    <property type="entry name" value="BETA-SITE APP-CLEAVING ENZYME, ISOFORM A-RELATED"/>
    <property type="match status" value="1"/>
</dbReference>
<evidence type="ECO:0000256" key="1">
    <source>
        <dbReference type="ARBA" id="ARBA00007447"/>
    </source>
</evidence>
<dbReference type="InterPro" id="IPR001461">
    <property type="entry name" value="Aspartic_peptidase_A1"/>
</dbReference>
<dbReference type="PRINTS" id="PR00792">
    <property type="entry name" value="PEPSIN"/>
</dbReference>
<dbReference type="InterPro" id="IPR021109">
    <property type="entry name" value="Peptidase_aspartic_dom_sf"/>
</dbReference>
<dbReference type="InterPro" id="IPR001969">
    <property type="entry name" value="Aspartic_peptidase_AS"/>
</dbReference>
<dbReference type="PROSITE" id="PS51767">
    <property type="entry name" value="PEPTIDASE_A1"/>
    <property type="match status" value="1"/>
</dbReference>
<dbReference type="OrthoDB" id="660550at2759"/>
<dbReference type="CDD" id="cd05471">
    <property type="entry name" value="pepsin_like"/>
    <property type="match status" value="1"/>
</dbReference>
<organism evidence="7 8">
    <name type="scientific">Psilocybe cf. subviscida</name>
    <dbReference type="NCBI Taxonomy" id="2480587"/>
    <lineage>
        <taxon>Eukaryota</taxon>
        <taxon>Fungi</taxon>
        <taxon>Dikarya</taxon>
        <taxon>Basidiomycota</taxon>
        <taxon>Agaricomycotina</taxon>
        <taxon>Agaricomycetes</taxon>
        <taxon>Agaricomycetidae</taxon>
        <taxon>Agaricales</taxon>
        <taxon>Agaricineae</taxon>
        <taxon>Strophariaceae</taxon>
        <taxon>Psilocybe</taxon>
    </lineage>
</organism>
<name>A0A8H5EZ03_9AGAR</name>
<dbReference type="GO" id="GO:0004190">
    <property type="term" value="F:aspartic-type endopeptidase activity"/>
    <property type="evidence" value="ECO:0007669"/>
    <property type="project" value="UniProtKB-KW"/>
</dbReference>
<feature type="active site" evidence="3">
    <location>
        <position position="328"/>
    </location>
</feature>
<reference evidence="7 8" key="1">
    <citation type="journal article" date="2020" name="ISME J.">
        <title>Uncovering the hidden diversity of litter-decomposition mechanisms in mushroom-forming fungi.</title>
        <authorList>
            <person name="Floudas D."/>
            <person name="Bentzer J."/>
            <person name="Ahren D."/>
            <person name="Johansson T."/>
            <person name="Persson P."/>
            <person name="Tunlid A."/>
        </authorList>
    </citation>
    <scope>NUCLEOTIDE SEQUENCE [LARGE SCALE GENOMIC DNA]</scope>
    <source>
        <strain evidence="7 8">CBS 101986</strain>
    </source>
</reference>
<sequence>MPLKNTIKSLQTRISSLFTKTHNNNSNSHTQQRHTSSTTMHSHVKVHSIPIRSHVKHNAQGILAHDLARAQKLIQGLHPHGPLHAAETHRHRHGHGTAPPPTKPDEPMPIPPAGDPTAAANSVDVTDAGVTYTTSVGVGDPATDFTLLIDTGSSNTWIGADKKYTPGPTSVNTRNQVTVTYGSGSFSGMEVKDTVTLGQGLVIEGQSIGVASKATGFQGVDGILGIGPVDLTTGTVTNTSTVPTVTDNLFTQKTISTEAIGISFEPTDGNALNGELSFGNPDTSKFTGSITFTPITRTSPASQYWGIDQTITYGEGGQQLLKSSGIVDTGTTLLLIATDAFQAYQKATGATLDQTTGLLTVTESQFEKMQSLIFEIEGTTFEFTPNAQIWPRSQNAQLGGQAGKIYIIVSDLGNQSGQGLDFINGFGWLQRFYSVYDTTNARVGIANTQFTQATTN</sequence>
<dbReference type="PROSITE" id="PS00141">
    <property type="entry name" value="ASP_PROTEASE"/>
    <property type="match status" value="2"/>
</dbReference>
<feature type="compositionally biased region" description="Low complexity" evidence="5">
    <location>
        <begin position="21"/>
        <end position="38"/>
    </location>
</feature>
<dbReference type="AlphaFoldDB" id="A0A8H5EZ03"/>
<evidence type="ECO:0000256" key="3">
    <source>
        <dbReference type="PIRSR" id="PIRSR601461-1"/>
    </source>
</evidence>
<evidence type="ECO:0000256" key="5">
    <source>
        <dbReference type="SAM" id="MobiDB-lite"/>
    </source>
</evidence>
<evidence type="ECO:0000313" key="7">
    <source>
        <dbReference type="EMBL" id="KAF5317579.1"/>
    </source>
</evidence>
<dbReference type="EMBL" id="JAACJJ010000033">
    <property type="protein sequence ID" value="KAF5317579.1"/>
    <property type="molecule type" value="Genomic_DNA"/>
</dbReference>
<dbReference type="InterPro" id="IPR034164">
    <property type="entry name" value="Pepsin-like_dom"/>
</dbReference>
<proteinExistence type="inferred from homology"/>
<dbReference type="PANTHER" id="PTHR47966:SF51">
    <property type="entry name" value="BETA-SITE APP-CLEAVING ENZYME, ISOFORM A-RELATED"/>
    <property type="match status" value="1"/>
</dbReference>
<dbReference type="SUPFAM" id="SSF50630">
    <property type="entry name" value="Acid proteases"/>
    <property type="match status" value="1"/>
</dbReference>
<dbReference type="Proteomes" id="UP000567179">
    <property type="component" value="Unassembled WGS sequence"/>
</dbReference>
<evidence type="ECO:0000259" key="6">
    <source>
        <dbReference type="PROSITE" id="PS51767"/>
    </source>
</evidence>
<keyword evidence="4" id="KW-0378">Hydrolase</keyword>
<dbReference type="GO" id="GO:0006508">
    <property type="term" value="P:proteolysis"/>
    <property type="evidence" value="ECO:0007669"/>
    <property type="project" value="UniProtKB-KW"/>
</dbReference>
<dbReference type="Gene3D" id="2.40.70.10">
    <property type="entry name" value="Acid Proteases"/>
    <property type="match status" value="2"/>
</dbReference>
<dbReference type="InterPro" id="IPR033121">
    <property type="entry name" value="PEPTIDASE_A1"/>
</dbReference>
<feature type="compositionally biased region" description="Pro residues" evidence="5">
    <location>
        <begin position="98"/>
        <end position="114"/>
    </location>
</feature>
<keyword evidence="8" id="KW-1185">Reference proteome</keyword>
<evidence type="ECO:0000256" key="2">
    <source>
        <dbReference type="ARBA" id="ARBA00022750"/>
    </source>
</evidence>
<feature type="active site" evidence="3">
    <location>
        <position position="150"/>
    </location>
</feature>
<gene>
    <name evidence="7" type="ORF">D9619_013180</name>
</gene>
<evidence type="ECO:0000313" key="8">
    <source>
        <dbReference type="Proteomes" id="UP000567179"/>
    </source>
</evidence>
<accession>A0A8H5EZ03</accession>
<protein>
    <recommendedName>
        <fullName evidence="6">Peptidase A1 domain-containing protein</fullName>
    </recommendedName>
</protein>
<feature type="region of interest" description="Disordered" evidence="5">
    <location>
        <begin position="82"/>
        <end position="120"/>
    </location>
</feature>
<keyword evidence="2 4" id="KW-0064">Aspartyl protease</keyword>
<feature type="region of interest" description="Disordered" evidence="5">
    <location>
        <begin position="19"/>
        <end position="38"/>
    </location>
</feature>